<dbReference type="Proteomes" id="UP000319210">
    <property type="component" value="Unassembled WGS sequence"/>
</dbReference>
<protein>
    <submittedName>
        <fullName evidence="2">Lycopene cyclase</fullName>
    </submittedName>
</protein>
<proteinExistence type="predicted"/>
<evidence type="ECO:0000256" key="1">
    <source>
        <dbReference type="SAM" id="MobiDB-lite"/>
    </source>
</evidence>
<comment type="caution">
    <text evidence="2">The sequence shown here is derived from an EMBL/GenBank/DDBJ whole genome shotgun (WGS) entry which is preliminary data.</text>
</comment>
<dbReference type="OrthoDB" id="24355at2"/>
<accession>A0A4Y3QWS8</accession>
<feature type="region of interest" description="Disordered" evidence="1">
    <location>
        <begin position="439"/>
        <end position="495"/>
    </location>
</feature>
<gene>
    <name evidence="2" type="ORF">SCA03_23760</name>
</gene>
<organism evidence="2 3">
    <name type="scientific">Streptomyces cacaoi</name>
    <dbReference type="NCBI Taxonomy" id="1898"/>
    <lineage>
        <taxon>Bacteria</taxon>
        <taxon>Bacillati</taxon>
        <taxon>Actinomycetota</taxon>
        <taxon>Actinomycetes</taxon>
        <taxon>Kitasatosporales</taxon>
        <taxon>Streptomycetaceae</taxon>
        <taxon>Streptomyces</taxon>
    </lineage>
</organism>
<dbReference type="EMBL" id="BJMM01000009">
    <property type="protein sequence ID" value="GEB49825.1"/>
    <property type="molecule type" value="Genomic_DNA"/>
</dbReference>
<evidence type="ECO:0000313" key="3">
    <source>
        <dbReference type="Proteomes" id="UP000319210"/>
    </source>
</evidence>
<keyword evidence="3" id="KW-1185">Reference proteome</keyword>
<sequence length="495" mass="52735">MSVQHPAGRGPLAGRPARGPRGSAAEAPDSPAGGGDPVGVRHPRPARTGPRPAATGIAVIGAGAAGLTLVDALTAPGRLPAPPVVLIEATPGPLRPPPRTWCFWQEGAGRYDAAVGAAWQRLRLHDTAGRAVERDIAPLRYKMVRSDDFEALVSRRLAARPGVRRLAADVDAAAGLPGGGAEVRATAADGSPVTVRARWVYDSRPPDPLPAGRTGLLQHFRGWFVRTDRPRFETGTVELMDFRTRRPAHGLSFGYVLPTGPCTALVEYTEFSRRLLDDAAYEEALGHYCREVLRLGGFTVRARETGVIPMTDAPFVRRAGPAVFRIGTAGGATRPSTGYTFATIQRQSLALARAVRAGRSPVPPRPHPARARAMDAVLLRALDSGRIDGPEFFVRLFRRVPPGRLLRFLDGRSTLAEELAIGARVPVLPMLHCAAELPLLPRRTPPGPRIPTRPRHGIPEGPEGPEGSGVPAGPTGPEGPEDCQTPEVPAPQEEL</sequence>
<dbReference type="InterPro" id="IPR036188">
    <property type="entry name" value="FAD/NAD-bd_sf"/>
</dbReference>
<feature type="compositionally biased region" description="Low complexity" evidence="1">
    <location>
        <begin position="1"/>
        <end position="28"/>
    </location>
</feature>
<dbReference type="AlphaFoldDB" id="A0A4Y3QWS8"/>
<feature type="region of interest" description="Disordered" evidence="1">
    <location>
        <begin position="1"/>
        <end position="53"/>
    </location>
</feature>
<dbReference type="RefSeq" id="WP_141275354.1">
    <property type="nucleotide sequence ID" value="NZ_BJMM01000009.1"/>
</dbReference>
<evidence type="ECO:0000313" key="2">
    <source>
        <dbReference type="EMBL" id="GEB49825.1"/>
    </source>
</evidence>
<dbReference type="Pfam" id="PF05834">
    <property type="entry name" value="Lycopene_cycl"/>
    <property type="match status" value="1"/>
</dbReference>
<dbReference type="SUPFAM" id="SSF51905">
    <property type="entry name" value="FAD/NAD(P)-binding domain"/>
    <property type="match status" value="1"/>
</dbReference>
<reference evidence="2 3" key="1">
    <citation type="submission" date="2019-06" db="EMBL/GenBank/DDBJ databases">
        <title>Whole genome shotgun sequence of Streptomyces cacaoi subsp. cacaoi NBRC 12748.</title>
        <authorList>
            <person name="Hosoyama A."/>
            <person name="Uohara A."/>
            <person name="Ohji S."/>
            <person name="Ichikawa N."/>
        </authorList>
    </citation>
    <scope>NUCLEOTIDE SEQUENCE [LARGE SCALE GENOMIC DNA]</scope>
    <source>
        <strain evidence="2 3">NBRC 12748</strain>
    </source>
</reference>
<name>A0A4Y3QWS8_STRCI</name>